<dbReference type="Proteomes" id="UP000635565">
    <property type="component" value="Unassembled WGS sequence"/>
</dbReference>
<comment type="caution">
    <text evidence="2">The sequence shown here is derived from an EMBL/GenBank/DDBJ whole genome shotgun (WGS) entry which is preliminary data.</text>
</comment>
<proteinExistence type="predicted"/>
<sequence length="551" mass="60169">MIDAFYAPHFDIRISGLTLSADVSNQITSISYDSDLDMASMFTITMRNPDNQFLDSALFDLGKRVEVYMGYGNDLHPMILGEITSLEPSFPESGAPALRISGYDLSYKMRNNQQDRSFQNVTDSRIAAQLAAEAGLIPIVDPSPIFHKDKVQHSGNDMALLKKLAKANFFEVYARWDKLYFQLPRPQTQAIVLEWGKNLSSFSPRISNTGLAGSQIVRSYNEELAQTIVAFAMAADFNPDTLQEKLGSSALDLLLSLGRRVLHKEKVESAIDASVIAQSMMQEILDGMYEGSGSCIGIPDLQAGQYITIQGIGKRFSGTYRIRKTTHTIDEGGYRTSFDVTQKNNTSLLPLLRKSLQEVSSPTGSEQFYGVAIGKVTQNNDTESGIPMGRVKISYPWLSDNAESGWARCATPMAGSHIGMYFLPEVGDEVLIAFEQGNLASPVIIGSLWNADQQPPTSNSDGQDNIRLIKTRSGHTITLDDTKGDEKIVIQDKGGSQVTMNQDGTVTISAAKDLVLKAKGSITLNADKNSGSITLGANKVDVNVTQEMNVS</sequence>
<dbReference type="EMBL" id="BNJJ01000003">
    <property type="protein sequence ID" value="GHO83199.1"/>
    <property type="molecule type" value="Genomic_DNA"/>
</dbReference>
<dbReference type="SUPFAM" id="SSF69255">
    <property type="entry name" value="gp5 N-terminal domain-like"/>
    <property type="match status" value="1"/>
</dbReference>
<keyword evidence="3" id="KW-1185">Reference proteome</keyword>
<dbReference type="SUPFAM" id="SSF69279">
    <property type="entry name" value="Phage tail proteins"/>
    <property type="match status" value="1"/>
</dbReference>
<evidence type="ECO:0000259" key="1">
    <source>
        <dbReference type="Pfam" id="PF04717"/>
    </source>
</evidence>
<dbReference type="InterPro" id="IPR006531">
    <property type="entry name" value="Gp5/Vgr_OB"/>
</dbReference>
<dbReference type="Gene3D" id="3.10.450.190">
    <property type="match status" value="1"/>
</dbReference>
<organism evidence="2 3">
    <name type="scientific">Dictyobacter formicarum</name>
    <dbReference type="NCBI Taxonomy" id="2778368"/>
    <lineage>
        <taxon>Bacteria</taxon>
        <taxon>Bacillati</taxon>
        <taxon>Chloroflexota</taxon>
        <taxon>Ktedonobacteria</taxon>
        <taxon>Ktedonobacterales</taxon>
        <taxon>Dictyobacteraceae</taxon>
        <taxon>Dictyobacter</taxon>
    </lineage>
</organism>
<dbReference type="Gene3D" id="2.40.50.230">
    <property type="entry name" value="Gp5 N-terminal domain"/>
    <property type="match status" value="1"/>
</dbReference>
<protein>
    <submittedName>
        <fullName evidence="2">Type IV secretion protein Rhs</fullName>
    </submittedName>
</protein>
<accession>A0ABQ3VBR3</accession>
<evidence type="ECO:0000313" key="2">
    <source>
        <dbReference type="EMBL" id="GHO83199.1"/>
    </source>
</evidence>
<feature type="domain" description="Gp5/Type VI secretion system Vgr protein OB-fold" evidence="1">
    <location>
        <begin position="373"/>
        <end position="449"/>
    </location>
</feature>
<dbReference type="InterPro" id="IPR037026">
    <property type="entry name" value="Vgr_OB-fold_dom_sf"/>
</dbReference>
<dbReference type="RefSeq" id="WP_201360884.1">
    <property type="nucleotide sequence ID" value="NZ_BNJJ01000003.1"/>
</dbReference>
<evidence type="ECO:0000313" key="3">
    <source>
        <dbReference type="Proteomes" id="UP000635565"/>
    </source>
</evidence>
<dbReference type="SUPFAM" id="SSF69349">
    <property type="entry name" value="Phage fibre proteins"/>
    <property type="match status" value="1"/>
</dbReference>
<dbReference type="Pfam" id="PF04717">
    <property type="entry name" value="Phage_base_V"/>
    <property type="match status" value="1"/>
</dbReference>
<name>A0ABQ3VBR3_9CHLR</name>
<gene>
    <name evidence="2" type="ORF">KSZ_12050</name>
</gene>
<reference evidence="2 3" key="1">
    <citation type="journal article" date="2021" name="Int. J. Syst. Evol. Microbiol.">
        <title>Reticulibacter mediterranei gen. nov., sp. nov., within the new family Reticulibacteraceae fam. nov., and Ktedonospora formicarum gen. nov., sp. nov., Ktedonobacter robiniae sp. nov., Dictyobacter formicarum sp. nov. and Dictyobacter arantiisoli sp. nov., belonging to the class Ktedonobacteria.</title>
        <authorList>
            <person name="Yabe S."/>
            <person name="Zheng Y."/>
            <person name="Wang C.M."/>
            <person name="Sakai Y."/>
            <person name="Abe K."/>
            <person name="Yokota A."/>
            <person name="Donadio S."/>
            <person name="Cavaletti L."/>
            <person name="Monciardini P."/>
        </authorList>
    </citation>
    <scope>NUCLEOTIDE SEQUENCE [LARGE SCALE GENOMIC DNA]</scope>
    <source>
        <strain evidence="2 3">SOSP1-9</strain>
    </source>
</reference>